<dbReference type="AlphaFoldDB" id="A0A9W6CSM3"/>
<name>A0A9W6CSM3_9MICO</name>
<dbReference type="Gene3D" id="3.90.550.10">
    <property type="entry name" value="Spore Coat Polysaccharide Biosynthesis Protein SpsA, Chain A"/>
    <property type="match status" value="1"/>
</dbReference>
<evidence type="ECO:0000313" key="1">
    <source>
        <dbReference type="EMBL" id="GLI26089.1"/>
    </source>
</evidence>
<proteinExistence type="predicted"/>
<dbReference type="PANTHER" id="PTHR43179:SF7">
    <property type="entry name" value="RHAMNOSYLTRANSFERASE WBBL"/>
    <property type="match status" value="1"/>
</dbReference>
<sequence length="293" mass="31587">MSSADAAAPVVAVVTVAYHSEDALEGFFRTLPGALDGVPAEVVVVDNASADRDRSAERARRAGATFVGLDENLGYGAGADAGVAALRSRPDYLVVVNPDVEFTDGAIRSLLDAADSVLEGAAFGPRIVDEHGAVYPSARRFPRVGTGVGHALLGRIAPGNPWTRAYRAEDDHGAARRETDWLSGACLLLRRSAYDEVGGFDHDYFMYFEDVDLGQRLADAGWHSIYVPDATVMHFGARSTSLVAGRMDRAHHDSAYRYLSRVYPRWYHAPLRLALRAGLGARSLARSRQDGNG</sequence>
<dbReference type="GO" id="GO:0016740">
    <property type="term" value="F:transferase activity"/>
    <property type="evidence" value="ECO:0007669"/>
    <property type="project" value="UniProtKB-KW"/>
</dbReference>
<dbReference type="RefSeq" id="WP_281882088.1">
    <property type="nucleotide sequence ID" value="NZ_BSDP01000001.1"/>
</dbReference>
<reference evidence="1" key="1">
    <citation type="submission" date="2022-12" db="EMBL/GenBank/DDBJ databases">
        <title>Reference genome sequencing for broad-spectrum identification of bacterial and archaeal isolates by mass spectrometry.</title>
        <authorList>
            <person name="Sekiguchi Y."/>
            <person name="Tourlousse D.M."/>
        </authorList>
    </citation>
    <scope>NUCLEOTIDE SEQUENCE</scope>
    <source>
        <strain evidence="1">14</strain>
    </source>
</reference>
<dbReference type="EMBL" id="BSDP01000001">
    <property type="protein sequence ID" value="GLI26089.1"/>
    <property type="molecule type" value="Genomic_DNA"/>
</dbReference>
<organism evidence="1 2">
    <name type="scientific">Agromyces rhizosphaerae</name>
    <dbReference type="NCBI Taxonomy" id="88374"/>
    <lineage>
        <taxon>Bacteria</taxon>
        <taxon>Bacillati</taxon>
        <taxon>Actinomycetota</taxon>
        <taxon>Actinomycetes</taxon>
        <taxon>Micrococcales</taxon>
        <taxon>Microbacteriaceae</taxon>
        <taxon>Agromyces</taxon>
    </lineage>
</organism>
<protein>
    <submittedName>
        <fullName evidence="1">Glycosyl transferase</fullName>
    </submittedName>
</protein>
<accession>A0A9W6CSM3</accession>
<dbReference type="Proteomes" id="UP001144396">
    <property type="component" value="Unassembled WGS sequence"/>
</dbReference>
<evidence type="ECO:0000313" key="2">
    <source>
        <dbReference type="Proteomes" id="UP001144396"/>
    </source>
</evidence>
<dbReference type="SUPFAM" id="SSF53448">
    <property type="entry name" value="Nucleotide-diphospho-sugar transferases"/>
    <property type="match status" value="1"/>
</dbReference>
<gene>
    <name evidence="1" type="ORF">ARHIZOSPH14_03310</name>
</gene>
<keyword evidence="1" id="KW-0808">Transferase</keyword>
<keyword evidence="2" id="KW-1185">Reference proteome</keyword>
<dbReference type="InterPro" id="IPR029044">
    <property type="entry name" value="Nucleotide-diphossugar_trans"/>
</dbReference>
<dbReference type="Pfam" id="PF13641">
    <property type="entry name" value="Glyco_tranf_2_3"/>
    <property type="match status" value="1"/>
</dbReference>
<comment type="caution">
    <text evidence="1">The sequence shown here is derived from an EMBL/GenBank/DDBJ whole genome shotgun (WGS) entry which is preliminary data.</text>
</comment>
<dbReference type="PANTHER" id="PTHR43179">
    <property type="entry name" value="RHAMNOSYLTRANSFERASE WBBL"/>
    <property type="match status" value="1"/>
</dbReference>